<dbReference type="PANTHER" id="PTHR34595:SF2">
    <property type="entry name" value="BLR2978 PROTEIN"/>
    <property type="match status" value="1"/>
</dbReference>
<dbReference type="AlphaFoldDB" id="A0A7Y0FFN9"/>
<evidence type="ECO:0000313" key="4">
    <source>
        <dbReference type="Proteomes" id="UP000583127"/>
    </source>
</evidence>
<dbReference type="Gene3D" id="3.40.50.11290">
    <property type="match status" value="1"/>
</dbReference>
<keyword evidence="4" id="KW-1185">Reference proteome</keyword>
<comment type="caution">
    <text evidence="3">The sequence shown here is derived from an EMBL/GenBank/DDBJ whole genome shotgun (WGS) entry which is preliminary data.</text>
</comment>
<reference evidence="3 4" key="1">
    <citation type="submission" date="2020-04" db="EMBL/GenBank/DDBJ databases">
        <title>Paraburkholderia sp. G-4-1-8 isolated from soil.</title>
        <authorList>
            <person name="Dahal R.H."/>
        </authorList>
    </citation>
    <scope>NUCLEOTIDE SEQUENCE [LARGE SCALE GENOMIC DNA]</scope>
    <source>
        <strain evidence="3 4">G-4-1-8</strain>
    </source>
</reference>
<protein>
    <submittedName>
        <fullName evidence="3">Circularly permuted type 2 ATP-grasp protein</fullName>
    </submittedName>
</protein>
<feature type="domain" description="Circularly permuted ATP-grasp type 2" evidence="2">
    <location>
        <begin position="97"/>
        <end position="495"/>
    </location>
</feature>
<dbReference type="Pfam" id="PF14403">
    <property type="entry name" value="CP_ATPgrasp_2"/>
    <property type="match status" value="1"/>
</dbReference>
<accession>A0A7Y0FFN9</accession>
<dbReference type="InterPro" id="IPR007296">
    <property type="entry name" value="DUF403"/>
</dbReference>
<dbReference type="PANTHER" id="PTHR34595">
    <property type="entry name" value="BLR5612 PROTEIN"/>
    <property type="match status" value="1"/>
</dbReference>
<evidence type="ECO:0000259" key="1">
    <source>
        <dbReference type="Pfam" id="PF04168"/>
    </source>
</evidence>
<proteinExistence type="predicted"/>
<evidence type="ECO:0000259" key="2">
    <source>
        <dbReference type="Pfam" id="PF14403"/>
    </source>
</evidence>
<dbReference type="Pfam" id="PF04168">
    <property type="entry name" value="Alpha-E"/>
    <property type="match status" value="1"/>
</dbReference>
<dbReference type="EMBL" id="JABBFZ010000021">
    <property type="protein sequence ID" value="NML34367.1"/>
    <property type="molecule type" value="Genomic_DNA"/>
</dbReference>
<sequence length="902" mass="96877">MAFQSTLPFEASAQRADASSLLRLLPGHDGHWDELRDASGALREPWRQFFALLGEDGIARLADHNASIAQQIRDNDISYNVYADNGKSRPWALDLLPFLIGESEWARIERGVTQRAHLLNAIVADIYGPQTLLEHGQLPPALVFGHPGYLRSVKGFAPPRGQYLQVVALDLARSPDGDWSVIAQRTEAPSGLGYALENRLIVSTLFAEPFRSLRVSRLAPIYSQLIATLVQTAQATLRDGEGGAASASSASASSAASVTSPHIALLTPGPYSETYFEHVFLARYLGVTLVEGKDLTVRGDRLYLKTLAGLERVHVVLRRLDDAFCDPVELRADSTIGVPGLLQVMRAGNVIVSNVPGSGFAESPALHGFMPGIAEALLGEELLLPGVPTWWCGEAAAREQAFAQLDDAFIVPTWPLAGRDAPPGIEGGRQSLAAWRERIDALPDAFTIQQEQRFSCTPRYDAGTIGGRPSVLRVYAIADVNGGWHVMPGGFTRVAAERQTTVSMQHGGSSVDTWVLSSQPSSTFTLLPSPMQPADLARKHRTVSSRAAENLFWAGRYGERAENNVRLLRLILGSLEGNDAEAMFPTLIELATWCGLVQPGDLASPNGVSATPSPRGFERALVANLGESAGSVSISQNLNCQARANGEVRGRLSNDHWRVILAARNDFQDALQTLLPNGANGGANGGSGAGAGGANGASGASAFERYDRVTLANALEHLSVQLSAISGAQGDRMTRDEAWRLLFVGRHIERVATMAAFVRGVAANGQLATPAGFELLLQLFDSTLTYRSLYPGRFEVPALLDLLVIEPHNPRGIYGVYERLRNKLDEIAVAAGGARHRPFAELLPPVELLPSLESLCAVDEHGGYGKLIALCDQIGGFANAAAQEISARYFSHATTVASQVWV</sequence>
<organism evidence="3 4">
    <name type="scientific">Paraburkholderia antibiotica</name>
    <dbReference type="NCBI Taxonomy" id="2728839"/>
    <lineage>
        <taxon>Bacteria</taxon>
        <taxon>Pseudomonadati</taxon>
        <taxon>Pseudomonadota</taxon>
        <taxon>Betaproteobacteria</taxon>
        <taxon>Burkholderiales</taxon>
        <taxon>Burkholderiaceae</taxon>
        <taxon>Paraburkholderia</taxon>
    </lineage>
</organism>
<dbReference type="InterPro" id="IPR025841">
    <property type="entry name" value="CP_ATPgrasp_2"/>
</dbReference>
<feature type="domain" description="DUF403" evidence="1">
    <location>
        <begin position="544"/>
        <end position="890"/>
    </location>
</feature>
<evidence type="ECO:0000313" key="3">
    <source>
        <dbReference type="EMBL" id="NML34367.1"/>
    </source>
</evidence>
<dbReference type="SUPFAM" id="SSF56059">
    <property type="entry name" value="Glutathione synthetase ATP-binding domain-like"/>
    <property type="match status" value="1"/>
</dbReference>
<dbReference type="InterPro" id="IPR051680">
    <property type="entry name" value="ATP-dep_Glu-Cys_Ligase-2"/>
</dbReference>
<gene>
    <name evidence="3" type="ORF">HHL14_26490</name>
</gene>
<dbReference type="Proteomes" id="UP000583127">
    <property type="component" value="Unassembled WGS sequence"/>
</dbReference>
<name>A0A7Y0FFN9_9BURK</name>
<dbReference type="RefSeq" id="WP_169500557.1">
    <property type="nucleotide sequence ID" value="NZ_JABBFZ010000021.1"/>
</dbReference>